<organism evidence="2 3">
    <name type="scientific">Desulfosarcina alkanivorans</name>
    <dbReference type="NCBI Taxonomy" id="571177"/>
    <lineage>
        <taxon>Bacteria</taxon>
        <taxon>Pseudomonadati</taxon>
        <taxon>Thermodesulfobacteriota</taxon>
        <taxon>Desulfobacteria</taxon>
        <taxon>Desulfobacterales</taxon>
        <taxon>Desulfosarcinaceae</taxon>
        <taxon>Desulfosarcina</taxon>
    </lineage>
</organism>
<feature type="domain" description="AB hydrolase-1" evidence="1">
    <location>
        <begin position="28"/>
        <end position="264"/>
    </location>
</feature>
<protein>
    <submittedName>
        <fullName evidence="2">Alpha/beta hydrolase</fullName>
    </submittedName>
</protein>
<evidence type="ECO:0000313" key="2">
    <source>
        <dbReference type="EMBL" id="BBO68722.1"/>
    </source>
</evidence>
<accession>A0A5K7YGK5</accession>
<dbReference type="GO" id="GO:0016787">
    <property type="term" value="F:hydrolase activity"/>
    <property type="evidence" value="ECO:0007669"/>
    <property type="project" value="UniProtKB-KW"/>
</dbReference>
<dbReference type="OrthoDB" id="5342129at2"/>
<dbReference type="PANTHER" id="PTHR46438:SF11">
    <property type="entry name" value="LIPASE-RELATED"/>
    <property type="match status" value="1"/>
</dbReference>
<keyword evidence="3" id="KW-1185">Reference proteome</keyword>
<dbReference type="PRINTS" id="PR00412">
    <property type="entry name" value="EPOXHYDRLASE"/>
</dbReference>
<dbReference type="InterPro" id="IPR000073">
    <property type="entry name" value="AB_hydrolase_1"/>
</dbReference>
<dbReference type="InterPro" id="IPR029058">
    <property type="entry name" value="AB_hydrolase_fold"/>
</dbReference>
<dbReference type="EMBL" id="AP021874">
    <property type="protein sequence ID" value="BBO68722.1"/>
    <property type="molecule type" value="Genomic_DNA"/>
</dbReference>
<dbReference type="PRINTS" id="PR00111">
    <property type="entry name" value="ABHYDROLASE"/>
</dbReference>
<dbReference type="InterPro" id="IPR000639">
    <property type="entry name" value="Epox_hydrolase-like"/>
</dbReference>
<dbReference type="Pfam" id="PF12697">
    <property type="entry name" value="Abhydrolase_6"/>
    <property type="match status" value="1"/>
</dbReference>
<keyword evidence="2" id="KW-0378">Hydrolase</keyword>
<evidence type="ECO:0000313" key="3">
    <source>
        <dbReference type="Proteomes" id="UP000427906"/>
    </source>
</evidence>
<dbReference type="AlphaFoldDB" id="A0A5K7YGK5"/>
<dbReference type="Proteomes" id="UP000427906">
    <property type="component" value="Chromosome"/>
</dbReference>
<gene>
    <name evidence="2" type="ORF">DSCA_26520</name>
</gene>
<reference evidence="2 3" key="1">
    <citation type="submission" date="2019-11" db="EMBL/GenBank/DDBJ databases">
        <title>Comparative genomics of hydrocarbon-degrading Desulfosarcina strains.</title>
        <authorList>
            <person name="Watanabe M."/>
            <person name="Kojima H."/>
            <person name="Fukui M."/>
        </authorList>
    </citation>
    <scope>NUCLEOTIDE SEQUENCE [LARGE SCALE GENOMIC DNA]</scope>
    <source>
        <strain evidence="2 3">PL12</strain>
    </source>
</reference>
<sequence>MTEWTLPEAYIFNGRTVRYGIRGDGPPVVVIHGTPWSSFNLRHLIEPLSSYFTVHYYDLIGYGQSDKSPGDVSLGIQNLILDALLDHWGLMNPAVIGHDFGGTTVLRTHLLSGRDFEKIVLIDPVAISPWGSPFFQHVNAHEAAFAGVPDYIHEAIVRAYVKTAAFKPMDDATLDRIVRPWTEPGGKAAFYRQISQANSRYTDEMQPLYSRVSSPVLILWGREDTWMPVEKGQALHGMIPDSFFHVIPDAGHLVIEEQPDQLIERIRPFLQNAPVP</sequence>
<dbReference type="PANTHER" id="PTHR46438">
    <property type="entry name" value="ALPHA/BETA-HYDROLASES SUPERFAMILY PROTEIN"/>
    <property type="match status" value="1"/>
</dbReference>
<dbReference type="SUPFAM" id="SSF53474">
    <property type="entry name" value="alpha/beta-Hydrolases"/>
    <property type="match status" value="1"/>
</dbReference>
<dbReference type="Gene3D" id="3.40.50.1820">
    <property type="entry name" value="alpha/beta hydrolase"/>
    <property type="match status" value="1"/>
</dbReference>
<proteinExistence type="predicted"/>
<dbReference type="KEGG" id="dalk:DSCA_26520"/>
<name>A0A5K7YGK5_9BACT</name>
<evidence type="ECO:0000259" key="1">
    <source>
        <dbReference type="Pfam" id="PF12697"/>
    </source>
</evidence>
<dbReference type="RefSeq" id="WP_155316848.1">
    <property type="nucleotide sequence ID" value="NZ_AP021874.1"/>
</dbReference>